<dbReference type="Gene3D" id="3.40.1500.20">
    <property type="match status" value="1"/>
</dbReference>
<dbReference type="InterPro" id="IPR009439">
    <property type="entry name" value="RCC_reductase"/>
</dbReference>
<dbReference type="PANTHER" id="PTHR34685">
    <property type="entry name" value="RED CHLOROPHYLL CATABOLITE REDUCTASE, CHLOROPLASTIC"/>
    <property type="match status" value="1"/>
</dbReference>
<gene>
    <name evidence="3" type="primary">LOC120262932</name>
</gene>
<dbReference type="Pfam" id="PF06405">
    <property type="entry name" value="RCC_reductase"/>
    <property type="match status" value="1"/>
</dbReference>
<feature type="region of interest" description="Disordered" evidence="1">
    <location>
        <begin position="13"/>
        <end position="34"/>
    </location>
</feature>
<reference evidence="3" key="1">
    <citation type="submission" date="2025-08" db="UniProtKB">
        <authorList>
            <consortium name="RefSeq"/>
        </authorList>
    </citation>
    <scope>IDENTIFICATION</scope>
</reference>
<dbReference type="GeneID" id="120262932"/>
<accession>A0AB40BJK5</accession>
<sequence length="300" mass="33357">MLVLSHQAFLHPPKPSSLPRIKPRASMSRSRSPSPLLDFPYLPPPHRELMLSLLSTVHSRLASHLLPSSVPSDVLSFHNDASTSFGALDIRSGAHDSPVDFILESWLHCKLPTGALNITTLFGFLNASTEAPHLLMEFIQGSPTSLVLFMDLLPRKDLVLHPEYLAEFYQDTQLEKLRQELNNLPYVQPYCSSSLYIRSVLSPTAVAVNINCGADGESSMEEVMGAQLSSVAKEVLQIWLDKCACSSHQMEESKRNVLIQRDNLIKTKTVEIDLSANLPRMFGPNVAEKIVGTIQKTFRI</sequence>
<name>A0AB40BJK5_DIOCR</name>
<evidence type="ECO:0000313" key="2">
    <source>
        <dbReference type="Proteomes" id="UP001515500"/>
    </source>
</evidence>
<dbReference type="Proteomes" id="UP001515500">
    <property type="component" value="Chromosome 6"/>
</dbReference>
<protein>
    <submittedName>
        <fullName evidence="3">LOW QUALITY PROTEIN: red chlorophyll catabolite reductase-like</fullName>
    </submittedName>
</protein>
<evidence type="ECO:0000313" key="3">
    <source>
        <dbReference type="RefSeq" id="XP_039126779.1"/>
    </source>
</evidence>
<proteinExistence type="predicted"/>
<dbReference type="GO" id="GO:0051743">
    <property type="term" value="F:red chlorophyll catabolite reductase activity"/>
    <property type="evidence" value="ECO:0007669"/>
    <property type="project" value="InterPro"/>
</dbReference>
<dbReference type="GO" id="GO:0015996">
    <property type="term" value="P:chlorophyll catabolic process"/>
    <property type="evidence" value="ECO:0007669"/>
    <property type="project" value="TreeGrafter"/>
</dbReference>
<organism evidence="2 3">
    <name type="scientific">Dioscorea cayennensis subsp. rotundata</name>
    <name type="common">White Guinea yam</name>
    <name type="synonym">Dioscorea rotundata</name>
    <dbReference type="NCBI Taxonomy" id="55577"/>
    <lineage>
        <taxon>Eukaryota</taxon>
        <taxon>Viridiplantae</taxon>
        <taxon>Streptophyta</taxon>
        <taxon>Embryophyta</taxon>
        <taxon>Tracheophyta</taxon>
        <taxon>Spermatophyta</taxon>
        <taxon>Magnoliopsida</taxon>
        <taxon>Liliopsida</taxon>
        <taxon>Dioscoreales</taxon>
        <taxon>Dioscoreaceae</taxon>
        <taxon>Dioscorea</taxon>
    </lineage>
</organism>
<dbReference type="AlphaFoldDB" id="A0AB40BJK5"/>
<dbReference type="GO" id="GO:0009507">
    <property type="term" value="C:chloroplast"/>
    <property type="evidence" value="ECO:0007669"/>
    <property type="project" value="TreeGrafter"/>
</dbReference>
<dbReference type="RefSeq" id="XP_039126779.1">
    <property type="nucleotide sequence ID" value="XM_039270845.1"/>
</dbReference>
<evidence type="ECO:0000256" key="1">
    <source>
        <dbReference type="SAM" id="MobiDB-lite"/>
    </source>
</evidence>
<feature type="compositionally biased region" description="Low complexity" evidence="1">
    <location>
        <begin position="24"/>
        <end position="34"/>
    </location>
</feature>
<dbReference type="PANTHER" id="PTHR34685:SF2">
    <property type="entry name" value="RED CHLOROPHYLL CATABOLITE REDUCTASE, CHLOROPLASTIC"/>
    <property type="match status" value="1"/>
</dbReference>
<keyword evidence="2" id="KW-1185">Reference proteome</keyword>